<organism evidence="2 3">
    <name type="scientific">Cavenderia fasciculata</name>
    <name type="common">Slime mold</name>
    <name type="synonym">Dictyostelium fasciculatum</name>
    <dbReference type="NCBI Taxonomy" id="261658"/>
    <lineage>
        <taxon>Eukaryota</taxon>
        <taxon>Amoebozoa</taxon>
        <taxon>Evosea</taxon>
        <taxon>Eumycetozoa</taxon>
        <taxon>Dictyostelia</taxon>
        <taxon>Acytosteliales</taxon>
        <taxon>Cavenderiaceae</taxon>
        <taxon>Cavenderia</taxon>
    </lineage>
</organism>
<accession>F4QAH7</accession>
<keyword evidence="3" id="KW-1185">Reference proteome</keyword>
<dbReference type="AlphaFoldDB" id="F4QAH7"/>
<keyword evidence="1" id="KW-0732">Signal</keyword>
<proteinExistence type="predicted"/>
<dbReference type="GeneID" id="14867000"/>
<dbReference type="Proteomes" id="UP000007797">
    <property type="component" value="Unassembled WGS sequence"/>
</dbReference>
<evidence type="ECO:0000256" key="1">
    <source>
        <dbReference type="SAM" id="SignalP"/>
    </source>
</evidence>
<name>F4QAH7_CACFS</name>
<evidence type="ECO:0008006" key="4">
    <source>
        <dbReference type="Google" id="ProtNLM"/>
    </source>
</evidence>
<gene>
    <name evidence="2" type="ORF">DFA_10538</name>
</gene>
<feature type="chain" id="PRO_5003320720" description="Transmembrane protein" evidence="1">
    <location>
        <begin position="21"/>
        <end position="107"/>
    </location>
</feature>
<dbReference type="KEGG" id="dfa:DFA_10538"/>
<evidence type="ECO:0000313" key="2">
    <source>
        <dbReference type="EMBL" id="EGG15696.1"/>
    </source>
</evidence>
<evidence type="ECO:0000313" key="3">
    <source>
        <dbReference type="Proteomes" id="UP000007797"/>
    </source>
</evidence>
<sequence>MFKLLTIIAVIFMTFTFASAGITSVVQTGKQIVVTYSPGSIYWVEQSLVLQGVKTNIKPYCTNGFNSPVTCTLPSVPACDSIRFMGFSGIGGPTFDFGFPIQCTVVA</sequence>
<feature type="signal peptide" evidence="1">
    <location>
        <begin position="1"/>
        <end position="20"/>
    </location>
</feature>
<dbReference type="EMBL" id="GL883026">
    <property type="protein sequence ID" value="EGG15696.1"/>
    <property type="molecule type" value="Genomic_DNA"/>
</dbReference>
<protein>
    <recommendedName>
        <fullName evidence="4">Transmembrane protein</fullName>
    </recommendedName>
</protein>
<dbReference type="RefSeq" id="XP_004354438.1">
    <property type="nucleotide sequence ID" value="XM_004354386.1"/>
</dbReference>
<reference evidence="3" key="1">
    <citation type="journal article" date="2011" name="Genome Res.">
        <title>Phylogeny-wide analysis of social amoeba genomes highlights ancient origins for complex intercellular communication.</title>
        <authorList>
            <person name="Heidel A.J."/>
            <person name="Lawal H.M."/>
            <person name="Felder M."/>
            <person name="Schilde C."/>
            <person name="Helps N.R."/>
            <person name="Tunggal B."/>
            <person name="Rivero F."/>
            <person name="John U."/>
            <person name="Schleicher M."/>
            <person name="Eichinger L."/>
            <person name="Platzer M."/>
            <person name="Noegel A.A."/>
            <person name="Schaap P."/>
            <person name="Gloeckner G."/>
        </authorList>
    </citation>
    <scope>NUCLEOTIDE SEQUENCE [LARGE SCALE GENOMIC DNA]</scope>
    <source>
        <strain evidence="3">SH3</strain>
    </source>
</reference>